<evidence type="ECO:0000259" key="1">
    <source>
        <dbReference type="Pfam" id="PF08241"/>
    </source>
</evidence>
<sequence>MTDTSSFPPALRRAVELFSDPPARLQVRDGYLDLLDDATSPHQAPPANRGLIQAVWASGPGSMFYDYTQGIVRRFVGAWQLPIDWLAIPKGGIALDIGSGPGNVTASLARAAGPGGLALGIDISRPMLARAVSAQAGPNVGFLRADAQRLPFRDETFDAVTSLAVVQLIPEPSSAVAEMYRVLRPGGRIAIMAPTVGKVPPPLRILSSGGARFFAEDELGDMFEQRGFVSVRTKSIGNIQWVRAQRP</sequence>
<dbReference type="Proteomes" id="UP000053707">
    <property type="component" value="Unassembled WGS sequence"/>
</dbReference>
<dbReference type="PANTHER" id="PTHR43591">
    <property type="entry name" value="METHYLTRANSFERASE"/>
    <property type="match status" value="1"/>
</dbReference>
<dbReference type="RefSeq" id="WP_064394635.1">
    <property type="nucleotide sequence ID" value="NZ_LQIR01000005.1"/>
</dbReference>
<dbReference type="CDD" id="cd02440">
    <property type="entry name" value="AdoMet_MTases"/>
    <property type="match status" value="1"/>
</dbReference>
<keyword evidence="2" id="KW-0489">Methyltransferase</keyword>
<dbReference type="SUPFAM" id="SSF53335">
    <property type="entry name" value="S-adenosyl-L-methionine-dependent methyltransferases"/>
    <property type="match status" value="1"/>
</dbReference>
<feature type="domain" description="Methyltransferase type 11" evidence="1">
    <location>
        <begin position="95"/>
        <end position="191"/>
    </location>
</feature>
<keyword evidence="2" id="KW-0808">Transferase</keyword>
<reference evidence="2 3" key="1">
    <citation type="submission" date="2016-01" db="EMBL/GenBank/DDBJ databases">
        <authorList>
            <consortium name="TB Trials Study Group"/>
            <person name="Sutton G."/>
            <person name="Brinkac L."/>
            <person name="Sanka R."/>
            <person name="Adams M."/>
            <person name="Lau E.L."/>
            <person name="Macaden R."/>
            <person name="Grewal H.M.S."/>
        </authorList>
    </citation>
    <scope>NUCLEOTIDE SEQUENCE [LARGE SCALE GENOMIC DNA]</scope>
    <source>
        <strain evidence="2 3">IS-1744</strain>
    </source>
</reference>
<dbReference type="InterPro" id="IPR013216">
    <property type="entry name" value="Methyltransf_11"/>
</dbReference>
<dbReference type="InterPro" id="IPR029063">
    <property type="entry name" value="SAM-dependent_MTases_sf"/>
</dbReference>
<comment type="caution">
    <text evidence="2">The sequence shown here is derived from an EMBL/GenBank/DDBJ whole genome shotgun (WGS) entry which is preliminary data.</text>
</comment>
<dbReference type="AlphaFoldDB" id="A0A117JLF7"/>
<evidence type="ECO:0000313" key="3">
    <source>
        <dbReference type="Proteomes" id="UP000053707"/>
    </source>
</evidence>
<protein>
    <submittedName>
        <fullName evidence="2">SAM-dependent methyltransferase</fullName>
    </submittedName>
</protein>
<dbReference type="Pfam" id="PF08241">
    <property type="entry name" value="Methyltransf_11"/>
    <property type="match status" value="1"/>
</dbReference>
<proteinExistence type="predicted"/>
<gene>
    <name evidence="2" type="ORF">AU192_01470</name>
</gene>
<keyword evidence="3" id="KW-1185">Reference proteome</keyword>
<organism evidence="2 3">
    <name type="scientific">Mycobacterium lehmannii</name>
    <dbReference type="NCBI Taxonomy" id="2048550"/>
    <lineage>
        <taxon>Bacteria</taxon>
        <taxon>Bacillati</taxon>
        <taxon>Actinomycetota</taxon>
        <taxon>Actinomycetes</taxon>
        <taxon>Mycobacteriales</taxon>
        <taxon>Mycobacteriaceae</taxon>
        <taxon>Mycobacterium</taxon>
    </lineage>
</organism>
<evidence type="ECO:0000313" key="2">
    <source>
        <dbReference type="EMBL" id="KUI19651.1"/>
    </source>
</evidence>
<dbReference type="EMBL" id="LQIR01000005">
    <property type="protein sequence ID" value="KUI19651.1"/>
    <property type="molecule type" value="Genomic_DNA"/>
</dbReference>
<accession>A0A117JLF7</accession>
<dbReference type="Gene3D" id="3.40.50.150">
    <property type="entry name" value="Vaccinia Virus protein VP39"/>
    <property type="match status" value="1"/>
</dbReference>
<dbReference type="GO" id="GO:0008757">
    <property type="term" value="F:S-adenosylmethionine-dependent methyltransferase activity"/>
    <property type="evidence" value="ECO:0007669"/>
    <property type="project" value="InterPro"/>
</dbReference>
<dbReference type="PANTHER" id="PTHR43591:SF99">
    <property type="entry name" value="OS06G0646000 PROTEIN"/>
    <property type="match status" value="1"/>
</dbReference>
<name>A0A117JLF7_9MYCO</name>
<dbReference type="GO" id="GO:0032259">
    <property type="term" value="P:methylation"/>
    <property type="evidence" value="ECO:0007669"/>
    <property type="project" value="UniProtKB-KW"/>
</dbReference>